<keyword evidence="3" id="KW-1185">Reference proteome</keyword>
<dbReference type="EMBL" id="CAUWAG010000003">
    <property type="protein sequence ID" value="CAJ2499847.1"/>
    <property type="molecule type" value="Genomic_DNA"/>
</dbReference>
<evidence type="ECO:0000313" key="2">
    <source>
        <dbReference type="EMBL" id="CAJ2499847.1"/>
    </source>
</evidence>
<protein>
    <submittedName>
        <fullName evidence="2">Uu.00g027000.m01.CDS01</fullName>
    </submittedName>
</protein>
<dbReference type="Proteomes" id="UP001295740">
    <property type="component" value="Unassembled WGS sequence"/>
</dbReference>
<gene>
    <name evidence="2" type="ORF">KHLLAP_LOCUS315</name>
</gene>
<comment type="caution">
    <text evidence="2">The sequence shown here is derived from an EMBL/GenBank/DDBJ whole genome shotgun (WGS) entry which is preliminary data.</text>
</comment>
<reference evidence="2" key="1">
    <citation type="submission" date="2023-10" db="EMBL/GenBank/DDBJ databases">
        <authorList>
            <person name="Hackl T."/>
        </authorList>
    </citation>
    <scope>NUCLEOTIDE SEQUENCE</scope>
</reference>
<evidence type="ECO:0000313" key="3">
    <source>
        <dbReference type="Proteomes" id="UP001295740"/>
    </source>
</evidence>
<organism evidence="2 3">
    <name type="scientific">Anthostomella pinea</name>
    <dbReference type="NCBI Taxonomy" id="933095"/>
    <lineage>
        <taxon>Eukaryota</taxon>
        <taxon>Fungi</taxon>
        <taxon>Dikarya</taxon>
        <taxon>Ascomycota</taxon>
        <taxon>Pezizomycotina</taxon>
        <taxon>Sordariomycetes</taxon>
        <taxon>Xylariomycetidae</taxon>
        <taxon>Xylariales</taxon>
        <taxon>Xylariaceae</taxon>
        <taxon>Anthostomella</taxon>
    </lineage>
</organism>
<feature type="compositionally biased region" description="Low complexity" evidence="1">
    <location>
        <begin position="1"/>
        <end position="10"/>
    </location>
</feature>
<dbReference type="AlphaFoldDB" id="A0AAI8YCN2"/>
<name>A0AAI8YCN2_9PEZI</name>
<evidence type="ECO:0000256" key="1">
    <source>
        <dbReference type="SAM" id="MobiDB-lite"/>
    </source>
</evidence>
<proteinExistence type="predicted"/>
<sequence>MPSHEASATPVTPPPSTGAGDIKDLDSPIRKWLTEQVLVASRHLNEIAGNNIPPFEQREPKLSDLLTLGHSSMELILSKLFDGLDKKIYNAVITYHESGSIHPPDTL</sequence>
<feature type="region of interest" description="Disordered" evidence="1">
    <location>
        <begin position="1"/>
        <end position="24"/>
    </location>
</feature>
<accession>A0AAI8YCN2</accession>